<feature type="transmembrane region" description="Helical" evidence="8">
    <location>
        <begin position="306"/>
        <end position="323"/>
    </location>
</feature>
<evidence type="ECO:0000313" key="11">
    <source>
        <dbReference type="Proteomes" id="UP000001876"/>
    </source>
</evidence>
<dbReference type="eggNOG" id="ENOG502S9WD">
    <property type="taxonomic scope" value="Eukaryota"/>
</dbReference>
<feature type="domain" description="EamA" evidence="9">
    <location>
        <begin position="389"/>
        <end position="460"/>
    </location>
</feature>
<dbReference type="Proteomes" id="UP000001876">
    <property type="component" value="Unassembled WGS sequence"/>
</dbReference>
<evidence type="ECO:0000256" key="4">
    <source>
        <dbReference type="ARBA" id="ARBA00022692"/>
    </source>
</evidence>
<sequence>MRAVAGHGAPRVVASTRARARAIPRARASTSASTRASTSRAGRAHAVFAVASDVPSPRRRRRGGGVARASRESDDAAAVNGVAAPATTPSVPSSSSSLSAPAGRALLLAVPLLWATYNPSVRFIYESAAPPSPAQLSAVRTLISLAPFAGALSRLLAARDEEEEDGGAGGEATADDADDAPIAADVAETAAPSLLRAGVELGVLNCVGTAAQAYGLEQTTSTRAGFLLATINVLVPVGSYLSGETVSPAVWAACALAALGVGVVSDALPVPIHWSDHDQTRAGAALDSIDPSIDSIAAAGLNAGDAYVLIAAVAYAAFTVRLGKFASAADASELAAVKTAVMGALFVAWALIEAAVAVSGGGGGGELGDVSGTLTRGVLWSPAGVGFVAAWAAVAYSALAPGALATYLQTKGQSVVPAAEAQVIFATTPVFNALVSCVFLGEAIGADVAAGGGILVLASALPAAAEWRESRDRRRP</sequence>
<evidence type="ECO:0000259" key="9">
    <source>
        <dbReference type="Pfam" id="PF00892"/>
    </source>
</evidence>
<dbReference type="RefSeq" id="XP_003058311.1">
    <property type="nucleotide sequence ID" value="XM_003058265.1"/>
</dbReference>
<dbReference type="PANTHER" id="PTHR42920">
    <property type="entry name" value="OS03G0707200 PROTEIN-RELATED"/>
    <property type="match status" value="1"/>
</dbReference>
<evidence type="ECO:0000256" key="3">
    <source>
        <dbReference type="ARBA" id="ARBA00022475"/>
    </source>
</evidence>
<dbReference type="InterPro" id="IPR000620">
    <property type="entry name" value="EamA_dom"/>
</dbReference>
<feature type="transmembrane region" description="Helical" evidence="8">
    <location>
        <begin position="447"/>
        <end position="465"/>
    </location>
</feature>
<keyword evidence="4 8" id="KW-0812">Transmembrane</keyword>
<keyword evidence="3" id="KW-1003">Cell membrane</keyword>
<name>C1MRH9_MICPC</name>
<evidence type="ECO:0000256" key="1">
    <source>
        <dbReference type="ARBA" id="ARBA00004651"/>
    </source>
</evidence>
<evidence type="ECO:0000256" key="2">
    <source>
        <dbReference type="ARBA" id="ARBA00007635"/>
    </source>
</evidence>
<evidence type="ECO:0000313" key="10">
    <source>
        <dbReference type="EMBL" id="EEH58262.1"/>
    </source>
</evidence>
<dbReference type="KEGG" id="mpp:MICPUCDRAFT_57659"/>
<gene>
    <name evidence="10" type="ORF">MICPUCDRAFT_57659</name>
</gene>
<organism evidence="11">
    <name type="scientific">Micromonas pusilla (strain CCMP1545)</name>
    <name type="common">Picoplanktonic green alga</name>
    <dbReference type="NCBI Taxonomy" id="564608"/>
    <lineage>
        <taxon>Eukaryota</taxon>
        <taxon>Viridiplantae</taxon>
        <taxon>Chlorophyta</taxon>
        <taxon>Mamiellophyceae</taxon>
        <taxon>Mamiellales</taxon>
        <taxon>Mamiellaceae</taxon>
        <taxon>Micromonas</taxon>
    </lineage>
</organism>
<dbReference type="AlphaFoldDB" id="C1MRH9"/>
<dbReference type="InterPro" id="IPR051258">
    <property type="entry name" value="Diverse_Substrate_Transporter"/>
</dbReference>
<feature type="region of interest" description="Disordered" evidence="7">
    <location>
        <begin position="1"/>
        <end position="97"/>
    </location>
</feature>
<proteinExistence type="inferred from homology"/>
<evidence type="ECO:0000256" key="8">
    <source>
        <dbReference type="SAM" id="Phobius"/>
    </source>
</evidence>
<feature type="transmembrane region" description="Helical" evidence="8">
    <location>
        <begin position="378"/>
        <end position="400"/>
    </location>
</feature>
<keyword evidence="5 8" id="KW-1133">Transmembrane helix</keyword>
<dbReference type="PANTHER" id="PTHR42920:SF23">
    <property type="entry name" value="EAMA DOMAIN-CONTAINING PROTEIN"/>
    <property type="match status" value="1"/>
</dbReference>
<feature type="transmembrane region" description="Helical" evidence="8">
    <location>
        <begin position="421"/>
        <end position="441"/>
    </location>
</feature>
<keyword evidence="6 8" id="KW-0472">Membrane</keyword>
<comment type="similarity">
    <text evidence="2">Belongs to the drug/metabolite transporter (DMT) superfamily. Plant drug/metabolite exporter (P-DME) (TC 2.A.7.4) family.</text>
</comment>
<evidence type="ECO:0000256" key="7">
    <source>
        <dbReference type="SAM" id="MobiDB-lite"/>
    </source>
</evidence>
<protein>
    <submittedName>
        <fullName evidence="10">Predicted protein</fullName>
    </submittedName>
</protein>
<feature type="compositionally biased region" description="Low complexity" evidence="7">
    <location>
        <begin position="76"/>
        <end position="97"/>
    </location>
</feature>
<evidence type="ECO:0000256" key="6">
    <source>
        <dbReference type="ARBA" id="ARBA00023136"/>
    </source>
</evidence>
<dbReference type="GeneID" id="9683368"/>
<comment type="subcellular location">
    <subcellularLocation>
        <location evidence="1">Cell membrane</location>
        <topology evidence="1">Multi-pass membrane protein</topology>
    </subcellularLocation>
</comment>
<dbReference type="Pfam" id="PF00892">
    <property type="entry name" value="EamA"/>
    <property type="match status" value="1"/>
</dbReference>
<evidence type="ECO:0000256" key="5">
    <source>
        <dbReference type="ARBA" id="ARBA00022989"/>
    </source>
</evidence>
<keyword evidence="11" id="KW-1185">Reference proteome</keyword>
<reference evidence="10 11" key="1">
    <citation type="journal article" date="2009" name="Science">
        <title>Green evolution and dynamic adaptations revealed by genomes of the marine picoeukaryotes Micromonas.</title>
        <authorList>
            <person name="Worden A.Z."/>
            <person name="Lee J.H."/>
            <person name="Mock T."/>
            <person name="Rouze P."/>
            <person name="Simmons M.P."/>
            <person name="Aerts A.L."/>
            <person name="Allen A.E."/>
            <person name="Cuvelier M.L."/>
            <person name="Derelle E."/>
            <person name="Everett M.V."/>
            <person name="Foulon E."/>
            <person name="Grimwood J."/>
            <person name="Gundlach H."/>
            <person name="Henrissat B."/>
            <person name="Napoli C."/>
            <person name="McDonald S.M."/>
            <person name="Parker M.S."/>
            <person name="Rombauts S."/>
            <person name="Salamov A."/>
            <person name="Von Dassow P."/>
            <person name="Badger J.H."/>
            <person name="Coutinho P.M."/>
            <person name="Demir E."/>
            <person name="Dubchak I."/>
            <person name="Gentemann C."/>
            <person name="Eikrem W."/>
            <person name="Gready J.E."/>
            <person name="John U."/>
            <person name="Lanier W."/>
            <person name="Lindquist E.A."/>
            <person name="Lucas S."/>
            <person name="Mayer K.F."/>
            <person name="Moreau H."/>
            <person name="Not F."/>
            <person name="Otillar R."/>
            <person name="Panaud O."/>
            <person name="Pangilinan J."/>
            <person name="Paulsen I."/>
            <person name="Piegu B."/>
            <person name="Poliakov A."/>
            <person name="Robbens S."/>
            <person name="Schmutz J."/>
            <person name="Toulza E."/>
            <person name="Wyss T."/>
            <person name="Zelensky A."/>
            <person name="Zhou K."/>
            <person name="Armbrust E.V."/>
            <person name="Bhattacharya D."/>
            <person name="Goodenough U.W."/>
            <person name="Van de Peer Y."/>
            <person name="Grigoriev I.V."/>
        </authorList>
    </citation>
    <scope>NUCLEOTIDE SEQUENCE [LARGE SCALE GENOMIC DNA]</scope>
    <source>
        <strain evidence="10 11">CCMP1545</strain>
    </source>
</reference>
<dbReference type="SUPFAM" id="SSF103481">
    <property type="entry name" value="Multidrug resistance efflux transporter EmrE"/>
    <property type="match status" value="1"/>
</dbReference>
<feature type="compositionally biased region" description="Low complexity" evidence="7">
    <location>
        <begin position="25"/>
        <end position="55"/>
    </location>
</feature>
<dbReference type="EMBL" id="GG663738">
    <property type="protein sequence ID" value="EEH58262.1"/>
    <property type="molecule type" value="Genomic_DNA"/>
</dbReference>
<dbReference type="OrthoDB" id="2017960at2759"/>
<dbReference type="GO" id="GO:0005886">
    <property type="term" value="C:plasma membrane"/>
    <property type="evidence" value="ECO:0007669"/>
    <property type="project" value="UniProtKB-SubCell"/>
</dbReference>
<dbReference type="OMA" id="ARTWIAC"/>
<feature type="transmembrane region" description="Helical" evidence="8">
    <location>
        <begin position="335"/>
        <end position="358"/>
    </location>
</feature>
<accession>C1MRH9</accession>
<dbReference type="InterPro" id="IPR037185">
    <property type="entry name" value="EmrE-like"/>
</dbReference>